<proteinExistence type="predicted"/>
<dbReference type="RefSeq" id="WP_183775246.1">
    <property type="nucleotide sequence ID" value="NZ_JACHFW010000010.1"/>
</dbReference>
<comment type="caution">
    <text evidence="2">The sequence shown here is derived from an EMBL/GenBank/DDBJ whole genome shotgun (WGS) entry which is preliminary data.</text>
</comment>
<dbReference type="AlphaFoldDB" id="A0A7W8HCB4"/>
<organism evidence="2 3">
    <name type="scientific">Catenibacillus scindens</name>
    <dbReference type="NCBI Taxonomy" id="673271"/>
    <lineage>
        <taxon>Bacteria</taxon>
        <taxon>Bacillati</taxon>
        <taxon>Bacillota</taxon>
        <taxon>Clostridia</taxon>
        <taxon>Lachnospirales</taxon>
        <taxon>Lachnospiraceae</taxon>
        <taxon>Catenibacillus</taxon>
    </lineage>
</organism>
<dbReference type="Proteomes" id="UP000543642">
    <property type="component" value="Unassembled WGS sequence"/>
</dbReference>
<keyword evidence="3" id="KW-1185">Reference proteome</keyword>
<evidence type="ECO:0000259" key="1">
    <source>
        <dbReference type="Pfam" id="PF12010"/>
    </source>
</evidence>
<gene>
    <name evidence="2" type="ORF">HNP82_002511</name>
</gene>
<dbReference type="InterPro" id="IPR022627">
    <property type="entry name" value="DUF3502"/>
</dbReference>
<evidence type="ECO:0000313" key="2">
    <source>
        <dbReference type="EMBL" id="MBB5265368.1"/>
    </source>
</evidence>
<name>A0A7W8HCB4_9FIRM</name>
<protein>
    <recommendedName>
        <fullName evidence="1">DUF3502 domain-containing protein</fullName>
    </recommendedName>
</protein>
<sequence>MMFTDPQIANLMTWGIEGVDYETDDEGIAHYIEGNENPAYHSADYLAVNKFIVTPWEGAPADINEIEKETMESAPISPYLGFAGDTSAVSTEVSMVTNIINEYDSSVGTGMADESVYKEFISKLKSSGAEKIVAAYQEQLNQWLTQ</sequence>
<dbReference type="EMBL" id="JACHFW010000010">
    <property type="protein sequence ID" value="MBB5265368.1"/>
    <property type="molecule type" value="Genomic_DNA"/>
</dbReference>
<reference evidence="2 3" key="1">
    <citation type="submission" date="2020-08" db="EMBL/GenBank/DDBJ databases">
        <title>Genomic Encyclopedia of Type Strains, Phase IV (KMG-IV): sequencing the most valuable type-strain genomes for metagenomic binning, comparative biology and taxonomic classification.</title>
        <authorList>
            <person name="Goeker M."/>
        </authorList>
    </citation>
    <scope>NUCLEOTIDE SEQUENCE [LARGE SCALE GENOMIC DNA]</scope>
    <source>
        <strain evidence="2 3">DSM 106146</strain>
    </source>
</reference>
<dbReference type="SUPFAM" id="SSF53850">
    <property type="entry name" value="Periplasmic binding protein-like II"/>
    <property type="match status" value="1"/>
</dbReference>
<feature type="domain" description="DUF3502" evidence="1">
    <location>
        <begin position="78"/>
        <end position="144"/>
    </location>
</feature>
<dbReference type="Gene3D" id="3.40.190.10">
    <property type="entry name" value="Periplasmic binding protein-like II"/>
    <property type="match status" value="2"/>
</dbReference>
<dbReference type="Pfam" id="PF12010">
    <property type="entry name" value="DUF3502"/>
    <property type="match status" value="1"/>
</dbReference>
<evidence type="ECO:0000313" key="3">
    <source>
        <dbReference type="Proteomes" id="UP000543642"/>
    </source>
</evidence>
<accession>A0A7W8HCB4</accession>